<name>A0A0C9VZM4_SPHS4</name>
<proteinExistence type="predicted"/>
<evidence type="ECO:0000313" key="2">
    <source>
        <dbReference type="Proteomes" id="UP000054279"/>
    </source>
</evidence>
<keyword evidence="2" id="KW-1185">Reference proteome</keyword>
<sequence length="219" mass="24631">MIKLGAELREQLHLENRSIHCTVHNESRYLLILDQAEHPINTVHGSAQATINKPNKPVFILPWDSNASLLGGKSTGAGVELDFRLGVWSVPELDKIANDARKERIAWVEANVEKRIDDPNHQVYHQWVLRDGAGSEQVSSLYAMLDNPLIGSNKMYAVDVPRNGIAYRPHNFVERSKFTGDYKFEYGPHDLTVTKALTGTFKISKGENNAEATLHLYTK</sequence>
<evidence type="ECO:0000313" key="1">
    <source>
        <dbReference type="EMBL" id="KIJ44550.1"/>
    </source>
</evidence>
<dbReference type="HOGENOM" id="CLU_1262235_0_0_1"/>
<reference evidence="1 2" key="1">
    <citation type="submission" date="2014-06" db="EMBL/GenBank/DDBJ databases">
        <title>Evolutionary Origins and Diversification of the Mycorrhizal Mutualists.</title>
        <authorList>
            <consortium name="DOE Joint Genome Institute"/>
            <consortium name="Mycorrhizal Genomics Consortium"/>
            <person name="Kohler A."/>
            <person name="Kuo A."/>
            <person name="Nagy L.G."/>
            <person name="Floudas D."/>
            <person name="Copeland A."/>
            <person name="Barry K.W."/>
            <person name="Cichocki N."/>
            <person name="Veneault-Fourrey C."/>
            <person name="LaButti K."/>
            <person name="Lindquist E.A."/>
            <person name="Lipzen A."/>
            <person name="Lundell T."/>
            <person name="Morin E."/>
            <person name="Murat C."/>
            <person name="Riley R."/>
            <person name="Ohm R."/>
            <person name="Sun H."/>
            <person name="Tunlid A."/>
            <person name="Henrissat B."/>
            <person name="Grigoriev I.V."/>
            <person name="Hibbett D.S."/>
            <person name="Martin F."/>
        </authorList>
    </citation>
    <scope>NUCLEOTIDE SEQUENCE [LARGE SCALE GENOMIC DNA]</scope>
    <source>
        <strain evidence="1 2">SS14</strain>
    </source>
</reference>
<accession>A0A0C9VZM4</accession>
<dbReference type="EMBL" id="KN837117">
    <property type="protein sequence ID" value="KIJ44550.1"/>
    <property type="molecule type" value="Genomic_DNA"/>
</dbReference>
<organism evidence="1 2">
    <name type="scientific">Sphaerobolus stellatus (strain SS14)</name>
    <dbReference type="NCBI Taxonomy" id="990650"/>
    <lineage>
        <taxon>Eukaryota</taxon>
        <taxon>Fungi</taxon>
        <taxon>Dikarya</taxon>
        <taxon>Basidiomycota</taxon>
        <taxon>Agaricomycotina</taxon>
        <taxon>Agaricomycetes</taxon>
        <taxon>Phallomycetidae</taxon>
        <taxon>Geastrales</taxon>
        <taxon>Sphaerobolaceae</taxon>
        <taxon>Sphaerobolus</taxon>
    </lineage>
</organism>
<protein>
    <submittedName>
        <fullName evidence="1">Uncharacterized protein</fullName>
    </submittedName>
</protein>
<gene>
    <name evidence="1" type="ORF">M422DRAFT_47288</name>
</gene>
<dbReference type="AlphaFoldDB" id="A0A0C9VZM4"/>
<dbReference type="Proteomes" id="UP000054279">
    <property type="component" value="Unassembled WGS sequence"/>
</dbReference>